<keyword evidence="2" id="KW-1133">Transmembrane helix</keyword>
<protein>
    <recommendedName>
        <fullName evidence="5">Protein LOW PSII ACCUMULATION 2, chloroplastic</fullName>
    </recommendedName>
</protein>
<name>A0A835IF66_9MAGN</name>
<evidence type="ECO:0000313" key="3">
    <source>
        <dbReference type="EMBL" id="KAF9616696.1"/>
    </source>
</evidence>
<dbReference type="PANTHER" id="PTHR37385:SF2">
    <property type="entry name" value="PROTEIN LPA2"/>
    <property type="match status" value="1"/>
</dbReference>
<keyword evidence="4" id="KW-1185">Reference proteome</keyword>
<evidence type="ECO:0000256" key="2">
    <source>
        <dbReference type="SAM" id="Phobius"/>
    </source>
</evidence>
<proteinExistence type="predicted"/>
<feature type="region of interest" description="Disordered" evidence="1">
    <location>
        <begin position="32"/>
        <end position="72"/>
    </location>
</feature>
<dbReference type="Proteomes" id="UP000631114">
    <property type="component" value="Unassembled WGS sequence"/>
</dbReference>
<feature type="transmembrane region" description="Helical" evidence="2">
    <location>
        <begin position="144"/>
        <end position="165"/>
    </location>
</feature>
<sequence length="175" mass="19467">MALRIQYSCSMNKPISSLFNFPPKTRLTIKATNTSPTEEPTQENSSSVQTKKPSVGFGSTVQSKDGKKKKISGERAAIIRRTPLQKPDFLTKKKETQVPEPNSYETAFLLTWLGLGSLIIIEGLALAASGLFPEEWDKFFVKYLYPSFTPTVFLFVAGTVVYGVLKYLEGEKTKS</sequence>
<comment type="caution">
    <text evidence="3">The sequence shown here is derived from an EMBL/GenBank/DDBJ whole genome shotgun (WGS) entry which is preliminary data.</text>
</comment>
<reference evidence="3 4" key="1">
    <citation type="submission" date="2020-10" db="EMBL/GenBank/DDBJ databases">
        <title>The Coptis chinensis genome and diversification of protoberbering-type alkaloids.</title>
        <authorList>
            <person name="Wang B."/>
            <person name="Shu S."/>
            <person name="Song C."/>
            <person name="Liu Y."/>
        </authorList>
    </citation>
    <scope>NUCLEOTIDE SEQUENCE [LARGE SCALE GENOMIC DNA]</scope>
    <source>
        <strain evidence="3">HL-2020</strain>
        <tissue evidence="3">Leaf</tissue>
    </source>
</reference>
<evidence type="ECO:0000313" key="4">
    <source>
        <dbReference type="Proteomes" id="UP000631114"/>
    </source>
</evidence>
<evidence type="ECO:0000256" key="1">
    <source>
        <dbReference type="SAM" id="MobiDB-lite"/>
    </source>
</evidence>
<evidence type="ECO:0008006" key="5">
    <source>
        <dbReference type="Google" id="ProtNLM"/>
    </source>
</evidence>
<dbReference type="AlphaFoldDB" id="A0A835IF66"/>
<keyword evidence="2" id="KW-0812">Transmembrane</keyword>
<accession>A0A835IF66</accession>
<feature type="transmembrane region" description="Helical" evidence="2">
    <location>
        <begin position="107"/>
        <end position="132"/>
    </location>
</feature>
<dbReference type="EMBL" id="JADFTS010000003">
    <property type="protein sequence ID" value="KAF9616696.1"/>
    <property type="molecule type" value="Genomic_DNA"/>
</dbReference>
<dbReference type="OrthoDB" id="568307at2759"/>
<gene>
    <name evidence="3" type="ORF">IFM89_031713</name>
</gene>
<dbReference type="GO" id="GO:0009507">
    <property type="term" value="C:chloroplast"/>
    <property type="evidence" value="ECO:0007669"/>
    <property type="project" value="TreeGrafter"/>
</dbReference>
<dbReference type="InterPro" id="IPR038789">
    <property type="entry name" value="LPA2-like"/>
</dbReference>
<dbReference type="PANTHER" id="PTHR37385">
    <property type="entry name" value="PROTEIN LOW PSII ACCUMULATION 2, CHLOROPLASTIC"/>
    <property type="match status" value="1"/>
</dbReference>
<feature type="compositionally biased region" description="Polar residues" evidence="1">
    <location>
        <begin position="32"/>
        <end position="63"/>
    </location>
</feature>
<keyword evidence="2" id="KW-0472">Membrane</keyword>
<organism evidence="3 4">
    <name type="scientific">Coptis chinensis</name>
    <dbReference type="NCBI Taxonomy" id="261450"/>
    <lineage>
        <taxon>Eukaryota</taxon>
        <taxon>Viridiplantae</taxon>
        <taxon>Streptophyta</taxon>
        <taxon>Embryophyta</taxon>
        <taxon>Tracheophyta</taxon>
        <taxon>Spermatophyta</taxon>
        <taxon>Magnoliopsida</taxon>
        <taxon>Ranunculales</taxon>
        <taxon>Ranunculaceae</taxon>
        <taxon>Coptidoideae</taxon>
        <taxon>Coptis</taxon>
    </lineage>
</organism>